<evidence type="ECO:0000313" key="2">
    <source>
        <dbReference type="Proteomes" id="UP001234297"/>
    </source>
</evidence>
<organism evidence="1 2">
    <name type="scientific">Persea americana</name>
    <name type="common">Avocado</name>
    <dbReference type="NCBI Taxonomy" id="3435"/>
    <lineage>
        <taxon>Eukaryota</taxon>
        <taxon>Viridiplantae</taxon>
        <taxon>Streptophyta</taxon>
        <taxon>Embryophyta</taxon>
        <taxon>Tracheophyta</taxon>
        <taxon>Spermatophyta</taxon>
        <taxon>Magnoliopsida</taxon>
        <taxon>Magnoliidae</taxon>
        <taxon>Laurales</taxon>
        <taxon>Lauraceae</taxon>
        <taxon>Persea</taxon>
    </lineage>
</organism>
<gene>
    <name evidence="1" type="ORF">MRB53_024371</name>
</gene>
<keyword evidence="2" id="KW-1185">Reference proteome</keyword>
<name>A0ACC2LD88_PERAE</name>
<accession>A0ACC2LD88</accession>
<proteinExistence type="predicted"/>
<sequence length="129" mass="14349">MLCKNTLAASARESAPDREAGKRGCAVEEEDELLPSLLCFSIIISESFASLPLLQSPSAYCFRALFISFSSLFYYHLLLLSTCLHAIFSLFTKEKRLADASAIQKVFLASRGVLLSVLVLQRRSHLIDF</sequence>
<comment type="caution">
    <text evidence="1">The sequence shown here is derived from an EMBL/GenBank/DDBJ whole genome shotgun (WGS) entry which is preliminary data.</text>
</comment>
<reference evidence="1 2" key="1">
    <citation type="journal article" date="2022" name="Hortic Res">
        <title>A haplotype resolved chromosomal level avocado genome allows analysis of novel avocado genes.</title>
        <authorList>
            <person name="Nath O."/>
            <person name="Fletcher S.J."/>
            <person name="Hayward A."/>
            <person name="Shaw L.M."/>
            <person name="Masouleh A.K."/>
            <person name="Furtado A."/>
            <person name="Henry R.J."/>
            <person name="Mitter N."/>
        </authorList>
    </citation>
    <scope>NUCLEOTIDE SEQUENCE [LARGE SCALE GENOMIC DNA]</scope>
    <source>
        <strain evidence="2">cv. Hass</strain>
    </source>
</reference>
<protein>
    <submittedName>
        <fullName evidence="1">Uncharacterized protein</fullName>
    </submittedName>
</protein>
<dbReference type="EMBL" id="CM056815">
    <property type="protein sequence ID" value="KAJ8631048.1"/>
    <property type="molecule type" value="Genomic_DNA"/>
</dbReference>
<evidence type="ECO:0000313" key="1">
    <source>
        <dbReference type="EMBL" id="KAJ8631048.1"/>
    </source>
</evidence>
<dbReference type="Proteomes" id="UP001234297">
    <property type="component" value="Chromosome 7"/>
</dbReference>